<comment type="cofactor">
    <cofactor evidence="9">
        <name>Mg(2+)</name>
        <dbReference type="ChEBI" id="CHEBI:18420"/>
    </cofactor>
</comment>
<dbReference type="Gene3D" id="3.50.30.40">
    <property type="entry name" value="Ribonuclease E inhibitor RraA/RraA-like"/>
    <property type="match status" value="1"/>
</dbReference>
<dbReference type="GO" id="GO:0051252">
    <property type="term" value="P:regulation of RNA metabolic process"/>
    <property type="evidence" value="ECO:0007669"/>
    <property type="project" value="InterPro"/>
</dbReference>
<comment type="cofactor">
    <cofactor evidence="2 10">
        <name>a divalent metal cation</name>
        <dbReference type="ChEBI" id="CHEBI:60240"/>
    </cofactor>
</comment>
<dbReference type="NCBIfam" id="TIGR01935">
    <property type="entry name" value="NOT-MenG"/>
    <property type="match status" value="1"/>
</dbReference>
<dbReference type="Proteomes" id="UP000252558">
    <property type="component" value="Unassembled WGS sequence"/>
</dbReference>
<gene>
    <name evidence="11" type="ORF">DU002_18140</name>
</gene>
<evidence type="ECO:0000256" key="2">
    <source>
        <dbReference type="ARBA" id="ARBA00001968"/>
    </source>
</evidence>
<keyword evidence="5 9" id="KW-0479">Metal-binding</keyword>
<evidence type="ECO:0000256" key="6">
    <source>
        <dbReference type="ARBA" id="ARBA00023239"/>
    </source>
</evidence>
<dbReference type="Pfam" id="PF03737">
    <property type="entry name" value="RraA-like"/>
    <property type="match status" value="1"/>
</dbReference>
<dbReference type="GO" id="GO:0008948">
    <property type="term" value="F:oxaloacetate decarboxylase activity"/>
    <property type="evidence" value="ECO:0007669"/>
    <property type="project" value="UniProtKB-EC"/>
</dbReference>
<name>A0A368MZX7_9GAMM</name>
<accession>A0A368MZX7</accession>
<evidence type="ECO:0000313" key="12">
    <source>
        <dbReference type="Proteomes" id="UP000252558"/>
    </source>
</evidence>
<dbReference type="PANTHER" id="PTHR33254">
    <property type="entry name" value="4-HYDROXY-4-METHYL-2-OXOGLUTARATE ALDOLASE 3-RELATED"/>
    <property type="match status" value="1"/>
</dbReference>
<organism evidence="11 12">
    <name type="scientific">Corallincola holothuriorum</name>
    <dbReference type="NCBI Taxonomy" id="2282215"/>
    <lineage>
        <taxon>Bacteria</taxon>
        <taxon>Pseudomonadati</taxon>
        <taxon>Pseudomonadota</taxon>
        <taxon>Gammaproteobacteria</taxon>
        <taxon>Alteromonadales</taxon>
        <taxon>Psychromonadaceae</taxon>
        <taxon>Corallincola</taxon>
    </lineage>
</organism>
<protein>
    <recommendedName>
        <fullName evidence="10">4-hydroxy-4-methyl-2-oxoglutarate aldolase</fullName>
        <shortName evidence="10">HMG aldolase</shortName>
        <ecNumber evidence="10">4.1.1.112</ecNumber>
        <ecNumber evidence="10">4.1.3.17</ecNumber>
    </recommendedName>
    <alternativeName>
        <fullName evidence="10">Oxaloacetate decarboxylase</fullName>
    </alternativeName>
</protein>
<dbReference type="GO" id="GO:0046872">
    <property type="term" value="F:metal ion binding"/>
    <property type="evidence" value="ECO:0007669"/>
    <property type="project" value="UniProtKB-KW"/>
</dbReference>
<comment type="subunit">
    <text evidence="4 10">Homotrimer.</text>
</comment>
<dbReference type="GO" id="GO:0008428">
    <property type="term" value="F:ribonuclease inhibitor activity"/>
    <property type="evidence" value="ECO:0007669"/>
    <property type="project" value="InterPro"/>
</dbReference>
<dbReference type="CDD" id="cd16841">
    <property type="entry name" value="RraA_family"/>
    <property type="match status" value="1"/>
</dbReference>
<dbReference type="AlphaFoldDB" id="A0A368MZX7"/>
<dbReference type="InterPro" id="IPR005493">
    <property type="entry name" value="RraA/RraA-like"/>
</dbReference>
<sequence length="162" mass="17356">MLDLLPDLFDEHPQALRLLNLPWRSFGLHPIIFGPLQTVCCFEDNSRVAEQLALPGNGRVLLVDGGGSNARSLLGDNLVKKAIDNGWGGVIINGAMRDVGTINQMPFGVKALATCPIKTAKRGQGDVEIVIEIAGVEVHPGEYIYADLNGVAVCECELPLPT</sequence>
<proteinExistence type="inferred from homology"/>
<dbReference type="EC" id="4.1.3.17" evidence="10"/>
<evidence type="ECO:0000256" key="8">
    <source>
        <dbReference type="ARBA" id="ARBA00047973"/>
    </source>
</evidence>
<dbReference type="InterPro" id="IPR036704">
    <property type="entry name" value="RraA/RraA-like_sf"/>
</dbReference>
<keyword evidence="12" id="KW-1185">Reference proteome</keyword>
<comment type="similarity">
    <text evidence="3 10">Belongs to the class II aldolase/RraA-like family.</text>
</comment>
<dbReference type="NCBIfam" id="NF009134">
    <property type="entry name" value="PRK12487.1"/>
    <property type="match status" value="1"/>
</dbReference>
<dbReference type="PANTHER" id="PTHR33254:SF4">
    <property type="entry name" value="4-HYDROXY-4-METHYL-2-OXOGLUTARATE ALDOLASE 3-RELATED"/>
    <property type="match status" value="1"/>
</dbReference>
<dbReference type="GO" id="GO:0047443">
    <property type="term" value="F:4-hydroxy-4-methyl-2-oxoglutarate aldolase activity"/>
    <property type="evidence" value="ECO:0007669"/>
    <property type="project" value="UniProtKB-EC"/>
</dbReference>
<evidence type="ECO:0000256" key="3">
    <source>
        <dbReference type="ARBA" id="ARBA00008621"/>
    </source>
</evidence>
<keyword evidence="9" id="KW-0460">Magnesium</keyword>
<feature type="binding site" evidence="9">
    <location>
        <begin position="75"/>
        <end position="78"/>
    </location>
    <ligand>
        <name>substrate</name>
    </ligand>
</feature>
<dbReference type="OrthoDB" id="943692at2"/>
<dbReference type="SUPFAM" id="SSF89562">
    <property type="entry name" value="RraA-like"/>
    <property type="match status" value="1"/>
</dbReference>
<feature type="binding site" evidence="9">
    <location>
        <position position="97"/>
    </location>
    <ligand>
        <name>substrate</name>
    </ligand>
</feature>
<evidence type="ECO:0000256" key="4">
    <source>
        <dbReference type="ARBA" id="ARBA00011233"/>
    </source>
</evidence>
<comment type="catalytic activity">
    <reaction evidence="1 10">
        <text>4-hydroxy-4-methyl-2-oxoglutarate = 2 pyruvate</text>
        <dbReference type="Rhea" id="RHEA:22748"/>
        <dbReference type="ChEBI" id="CHEBI:15361"/>
        <dbReference type="ChEBI" id="CHEBI:58276"/>
        <dbReference type="EC" id="4.1.3.17"/>
    </reaction>
</comment>
<dbReference type="EMBL" id="QPID01000014">
    <property type="protein sequence ID" value="RCU43802.1"/>
    <property type="molecule type" value="Genomic_DNA"/>
</dbReference>
<evidence type="ECO:0000256" key="10">
    <source>
        <dbReference type="RuleBase" id="RU004338"/>
    </source>
</evidence>
<evidence type="ECO:0000256" key="1">
    <source>
        <dbReference type="ARBA" id="ARBA00001342"/>
    </source>
</evidence>
<dbReference type="InterPro" id="IPR010203">
    <property type="entry name" value="RraA"/>
</dbReference>
<comment type="catalytic activity">
    <reaction evidence="8 10">
        <text>oxaloacetate + H(+) = pyruvate + CO2</text>
        <dbReference type="Rhea" id="RHEA:15641"/>
        <dbReference type="ChEBI" id="CHEBI:15361"/>
        <dbReference type="ChEBI" id="CHEBI:15378"/>
        <dbReference type="ChEBI" id="CHEBI:16452"/>
        <dbReference type="ChEBI" id="CHEBI:16526"/>
        <dbReference type="EC" id="4.1.1.112"/>
    </reaction>
</comment>
<evidence type="ECO:0000256" key="9">
    <source>
        <dbReference type="PIRSR" id="PIRSR605493-1"/>
    </source>
</evidence>
<dbReference type="EC" id="4.1.1.112" evidence="10"/>
<comment type="function">
    <text evidence="7 10">Catalyzes the aldol cleavage of 4-hydroxy-4-methyl-2-oxoglutarate (HMG) into 2 molecules of pyruvate. Also contains a secondary oxaloacetate (OAA) decarboxylase activity due to the common pyruvate enolate transition state formed following C-C bond cleavage in the retro-aldol and decarboxylation reactions.</text>
</comment>
<feature type="binding site" evidence="9">
    <location>
        <position position="98"/>
    </location>
    <ligand>
        <name>Mg(2+)</name>
        <dbReference type="ChEBI" id="CHEBI:18420"/>
    </ligand>
</feature>
<dbReference type="RefSeq" id="WP_114339872.1">
    <property type="nucleotide sequence ID" value="NZ_QPID01000014.1"/>
</dbReference>
<keyword evidence="6 10" id="KW-0456">Lyase</keyword>
<evidence type="ECO:0000313" key="11">
    <source>
        <dbReference type="EMBL" id="RCU43802.1"/>
    </source>
</evidence>
<evidence type="ECO:0000256" key="5">
    <source>
        <dbReference type="ARBA" id="ARBA00022723"/>
    </source>
</evidence>
<reference evidence="11 12" key="1">
    <citation type="submission" date="2018-07" db="EMBL/GenBank/DDBJ databases">
        <title>Corallincola holothuriorum sp. nov., a new facultative anaerobe isolated from sea cucumber Apostichopus japonicus.</title>
        <authorList>
            <person name="Xia H."/>
        </authorList>
    </citation>
    <scope>NUCLEOTIDE SEQUENCE [LARGE SCALE GENOMIC DNA]</scope>
    <source>
        <strain evidence="11 12">C4</strain>
    </source>
</reference>
<dbReference type="NCBIfam" id="NF006875">
    <property type="entry name" value="PRK09372.1"/>
    <property type="match status" value="1"/>
</dbReference>
<evidence type="ECO:0000256" key="7">
    <source>
        <dbReference type="ARBA" id="ARBA00025046"/>
    </source>
</evidence>
<comment type="caution">
    <text evidence="11">The sequence shown here is derived from an EMBL/GenBank/DDBJ whole genome shotgun (WGS) entry which is preliminary data.</text>
</comment>